<evidence type="ECO:0000313" key="13">
    <source>
        <dbReference type="Proteomes" id="UP001564657"/>
    </source>
</evidence>
<dbReference type="PANTHER" id="PTHR42849">
    <property type="entry name" value="N-ACETYLNEURAMINATE LYASE"/>
    <property type="match status" value="1"/>
</dbReference>
<dbReference type="InterPro" id="IPR005263">
    <property type="entry name" value="DapA"/>
</dbReference>
<dbReference type="InterPro" id="IPR002220">
    <property type="entry name" value="DapA-like"/>
</dbReference>
<dbReference type="Pfam" id="PF00701">
    <property type="entry name" value="DHDPS"/>
    <property type="match status" value="1"/>
</dbReference>
<sequence>MYSGIFTPMITVLDENRDIDFKGNGELIDYIIGGGVNGILILGSTGEFFSIPLDKKKKFISFVIEKVNKRVPVLVGTGGTDVDEVVELTKFCKKEGADAVVVVCPYYFKLGEDSLYSYYSEIAENTDIPIIMYNFPDRTCVNMSAELILKLALKYKNIVGIKDTVDNMSHTRKVIQVVKSQLKDFMVFSGFEEYFIPNLISGGNGLIGGLSNFAPELFSEIFSVYNKDDFKTVKVLQNKINKFMGLYDIAQPFIPTIKTAVSLVKKDIKPVSCKPLGTLNEVQAAKLKEILKNEIDF</sequence>
<organism evidence="12 13">
    <name type="scientific">Clostridium moutaii</name>
    <dbReference type="NCBI Taxonomy" id="3240932"/>
    <lineage>
        <taxon>Bacteria</taxon>
        <taxon>Bacillati</taxon>
        <taxon>Bacillota</taxon>
        <taxon>Clostridia</taxon>
        <taxon>Eubacteriales</taxon>
        <taxon>Clostridiaceae</taxon>
        <taxon>Clostridium</taxon>
    </lineage>
</organism>
<dbReference type="GO" id="GO:0008840">
    <property type="term" value="F:4-hydroxy-tetrahydrodipicolinate synthase activity"/>
    <property type="evidence" value="ECO:0007669"/>
    <property type="project" value="UniProtKB-EC"/>
</dbReference>
<evidence type="ECO:0000256" key="7">
    <source>
        <dbReference type="ARBA" id="ARBA00023239"/>
    </source>
</evidence>
<dbReference type="PIRSF" id="PIRSF001365">
    <property type="entry name" value="DHDPS"/>
    <property type="match status" value="1"/>
</dbReference>
<keyword evidence="5" id="KW-0220">Diaminopimelate biosynthesis</keyword>
<dbReference type="EC" id="4.3.3.7" evidence="3 10"/>
<accession>A0ABV4BPN2</accession>
<keyword evidence="13" id="KW-1185">Reference proteome</keyword>
<dbReference type="EMBL" id="JBGEWD010000008">
    <property type="protein sequence ID" value="MEY8000490.1"/>
    <property type="molecule type" value="Genomic_DNA"/>
</dbReference>
<evidence type="ECO:0000256" key="2">
    <source>
        <dbReference type="ARBA" id="ARBA00005120"/>
    </source>
</evidence>
<dbReference type="Gene3D" id="3.20.20.70">
    <property type="entry name" value="Aldolase class I"/>
    <property type="match status" value="1"/>
</dbReference>
<comment type="caution">
    <text evidence="12">The sequence shown here is derived from an EMBL/GenBank/DDBJ whole genome shotgun (WGS) entry which is preliminary data.</text>
</comment>
<evidence type="ECO:0000256" key="6">
    <source>
        <dbReference type="ARBA" id="ARBA00023154"/>
    </source>
</evidence>
<dbReference type="CDD" id="cd00408">
    <property type="entry name" value="DHDPS-like"/>
    <property type="match status" value="1"/>
</dbReference>
<dbReference type="NCBIfam" id="TIGR00674">
    <property type="entry name" value="dapA"/>
    <property type="match status" value="1"/>
</dbReference>
<dbReference type="SMART" id="SM01130">
    <property type="entry name" value="DHDPS"/>
    <property type="match status" value="1"/>
</dbReference>
<comment type="similarity">
    <text evidence="11">Belongs to the DapA family.</text>
</comment>
<evidence type="ECO:0000256" key="1">
    <source>
        <dbReference type="ARBA" id="ARBA00003294"/>
    </source>
</evidence>
<comment type="pathway">
    <text evidence="2">Amino-acid biosynthesis; L-lysine biosynthesis via DAP pathway; (S)-tetrahydrodipicolinate from L-aspartate: step 3/4.</text>
</comment>
<dbReference type="PANTHER" id="PTHR42849:SF1">
    <property type="entry name" value="N-ACETYLNEURAMINATE LYASE"/>
    <property type="match status" value="1"/>
</dbReference>
<evidence type="ECO:0000313" key="12">
    <source>
        <dbReference type="EMBL" id="MEY8000490.1"/>
    </source>
</evidence>
<dbReference type="PRINTS" id="PR00146">
    <property type="entry name" value="DHPICSNTHASE"/>
</dbReference>
<keyword evidence="8" id="KW-0704">Schiff base</keyword>
<evidence type="ECO:0000256" key="10">
    <source>
        <dbReference type="NCBIfam" id="TIGR00674"/>
    </source>
</evidence>
<protein>
    <recommendedName>
        <fullName evidence="3 10">4-hydroxy-tetrahydrodipicolinate synthase</fullName>
        <ecNumber evidence="3 10">4.3.3.7</ecNumber>
    </recommendedName>
</protein>
<evidence type="ECO:0000256" key="9">
    <source>
        <dbReference type="ARBA" id="ARBA00047836"/>
    </source>
</evidence>
<name>A0ABV4BPN2_9CLOT</name>
<keyword evidence="7 11" id="KW-0456">Lyase</keyword>
<keyword evidence="6" id="KW-0457">Lysine biosynthesis</keyword>
<proteinExistence type="inferred from homology"/>
<dbReference type="SUPFAM" id="SSF51569">
    <property type="entry name" value="Aldolase"/>
    <property type="match status" value="1"/>
</dbReference>
<dbReference type="InterPro" id="IPR013785">
    <property type="entry name" value="Aldolase_TIM"/>
</dbReference>
<dbReference type="Proteomes" id="UP001564657">
    <property type="component" value="Unassembled WGS sequence"/>
</dbReference>
<dbReference type="RefSeq" id="WP_369704381.1">
    <property type="nucleotide sequence ID" value="NZ_JBGEWD010000008.1"/>
</dbReference>
<comment type="function">
    <text evidence="1">Catalyzes the condensation of (S)-aspartate-beta-semialdehyde [(S)-ASA] and pyruvate to 4-hydroxy-tetrahydrodipicolinate (HTPA).</text>
</comment>
<reference evidence="12 13" key="1">
    <citation type="submission" date="2024-08" db="EMBL/GenBank/DDBJ databases">
        <title>Clostridium lapicellarii sp. nov., and Clostridium renhuaiense sp. nov., two species isolated from the mud in a fermentation cellar used for producing sauce-flavour Chinese liquors.</title>
        <authorList>
            <person name="Yang F."/>
            <person name="Wang H."/>
            <person name="Chen L.Q."/>
            <person name="Zhou N."/>
            <person name="Lu J.J."/>
            <person name="Pu X.X."/>
            <person name="Wan B."/>
            <person name="Wang L."/>
            <person name="Liu S.J."/>
        </authorList>
    </citation>
    <scope>NUCLEOTIDE SEQUENCE [LARGE SCALE GENOMIC DNA]</scope>
    <source>
        <strain evidence="12 13">MT-5</strain>
    </source>
</reference>
<evidence type="ECO:0000256" key="8">
    <source>
        <dbReference type="ARBA" id="ARBA00023270"/>
    </source>
</evidence>
<dbReference type="InterPro" id="IPR020625">
    <property type="entry name" value="Schiff_base-form_aldolases_AS"/>
</dbReference>
<gene>
    <name evidence="12" type="primary">dapA</name>
    <name evidence="12" type="ORF">AB8U03_09840</name>
</gene>
<comment type="catalytic activity">
    <reaction evidence="9">
        <text>L-aspartate 4-semialdehyde + pyruvate = (2S,4S)-4-hydroxy-2,3,4,5-tetrahydrodipicolinate + H2O + H(+)</text>
        <dbReference type="Rhea" id="RHEA:34171"/>
        <dbReference type="ChEBI" id="CHEBI:15361"/>
        <dbReference type="ChEBI" id="CHEBI:15377"/>
        <dbReference type="ChEBI" id="CHEBI:15378"/>
        <dbReference type="ChEBI" id="CHEBI:67139"/>
        <dbReference type="ChEBI" id="CHEBI:537519"/>
        <dbReference type="EC" id="4.3.3.7"/>
    </reaction>
</comment>
<evidence type="ECO:0000256" key="11">
    <source>
        <dbReference type="PIRNR" id="PIRNR001365"/>
    </source>
</evidence>
<dbReference type="PROSITE" id="PS00666">
    <property type="entry name" value="DHDPS_2"/>
    <property type="match status" value="1"/>
</dbReference>
<evidence type="ECO:0000256" key="5">
    <source>
        <dbReference type="ARBA" id="ARBA00022915"/>
    </source>
</evidence>
<evidence type="ECO:0000256" key="3">
    <source>
        <dbReference type="ARBA" id="ARBA00012086"/>
    </source>
</evidence>
<evidence type="ECO:0000256" key="4">
    <source>
        <dbReference type="ARBA" id="ARBA00022605"/>
    </source>
</evidence>
<keyword evidence="4" id="KW-0028">Amino-acid biosynthesis</keyword>